<evidence type="ECO:0000313" key="4">
    <source>
        <dbReference type="Proteomes" id="UP000441585"/>
    </source>
</evidence>
<dbReference type="EMBL" id="WKKF01000002">
    <property type="protein sequence ID" value="MRX54465.1"/>
    <property type="molecule type" value="Genomic_DNA"/>
</dbReference>
<organism evidence="3 4">
    <name type="scientific">Metabacillus idriensis</name>
    <dbReference type="NCBI Taxonomy" id="324768"/>
    <lineage>
        <taxon>Bacteria</taxon>
        <taxon>Bacillati</taxon>
        <taxon>Bacillota</taxon>
        <taxon>Bacilli</taxon>
        <taxon>Bacillales</taxon>
        <taxon>Bacillaceae</taxon>
        <taxon>Metabacillus</taxon>
    </lineage>
</organism>
<sequence length="154" mass="17449">MQTFFYYINMSLLLQTKFIILRARGGVSLNIGKYVKEFRVKKGWTLAKLSSESGVSKPYLSQIENTPNKQISAEKLYQLAIALEVTMGQLMGKEVALNRQADVPASLLAFAEKNGLHDEQIQMLANIKYRGKQPSTEDEWEKIFLAIKTSIESE</sequence>
<dbReference type="PANTHER" id="PTHR46797">
    <property type="entry name" value="HTH-TYPE TRANSCRIPTIONAL REGULATOR"/>
    <property type="match status" value="1"/>
</dbReference>
<dbReference type="PANTHER" id="PTHR46797:SF1">
    <property type="entry name" value="METHYLPHOSPHONATE SYNTHASE"/>
    <property type="match status" value="1"/>
</dbReference>
<evidence type="ECO:0000313" key="3">
    <source>
        <dbReference type="EMBL" id="MRX54465.1"/>
    </source>
</evidence>
<dbReference type="GO" id="GO:0005829">
    <property type="term" value="C:cytosol"/>
    <property type="evidence" value="ECO:0007669"/>
    <property type="project" value="TreeGrafter"/>
</dbReference>
<dbReference type="SMART" id="SM00530">
    <property type="entry name" value="HTH_XRE"/>
    <property type="match status" value="1"/>
</dbReference>
<gene>
    <name evidence="3" type="ORF">GJU41_10820</name>
</gene>
<dbReference type="InterPro" id="IPR001387">
    <property type="entry name" value="Cro/C1-type_HTH"/>
</dbReference>
<dbReference type="GO" id="GO:0003700">
    <property type="term" value="F:DNA-binding transcription factor activity"/>
    <property type="evidence" value="ECO:0007669"/>
    <property type="project" value="TreeGrafter"/>
</dbReference>
<dbReference type="InterPro" id="IPR050807">
    <property type="entry name" value="TransReg_Diox_bact_type"/>
</dbReference>
<evidence type="ECO:0000256" key="1">
    <source>
        <dbReference type="ARBA" id="ARBA00023125"/>
    </source>
</evidence>
<dbReference type="Gene3D" id="1.10.260.40">
    <property type="entry name" value="lambda repressor-like DNA-binding domains"/>
    <property type="match status" value="1"/>
</dbReference>
<accession>A0A6I2M843</accession>
<keyword evidence="4" id="KW-1185">Reference proteome</keyword>
<name>A0A6I2M843_9BACI</name>
<dbReference type="PROSITE" id="PS50943">
    <property type="entry name" value="HTH_CROC1"/>
    <property type="match status" value="1"/>
</dbReference>
<reference evidence="3 4" key="1">
    <citation type="submission" date="2019-11" db="EMBL/GenBank/DDBJ databases">
        <title>Bacillus idriensis genome.</title>
        <authorList>
            <person name="Konopka E.N."/>
            <person name="Newman J.D."/>
        </authorList>
    </citation>
    <scope>NUCLEOTIDE SEQUENCE [LARGE SCALE GENOMIC DNA]</scope>
    <source>
        <strain evidence="3 4">DSM 19097</strain>
    </source>
</reference>
<evidence type="ECO:0000259" key="2">
    <source>
        <dbReference type="PROSITE" id="PS50943"/>
    </source>
</evidence>
<comment type="caution">
    <text evidence="3">The sequence shown here is derived from an EMBL/GenBank/DDBJ whole genome shotgun (WGS) entry which is preliminary data.</text>
</comment>
<keyword evidence="1" id="KW-0238">DNA-binding</keyword>
<dbReference type="CDD" id="cd00093">
    <property type="entry name" value="HTH_XRE"/>
    <property type="match status" value="1"/>
</dbReference>
<dbReference type="Pfam" id="PF01381">
    <property type="entry name" value="HTH_3"/>
    <property type="match status" value="1"/>
</dbReference>
<dbReference type="SUPFAM" id="SSF47413">
    <property type="entry name" value="lambda repressor-like DNA-binding domains"/>
    <property type="match status" value="1"/>
</dbReference>
<dbReference type="Proteomes" id="UP000441585">
    <property type="component" value="Unassembled WGS sequence"/>
</dbReference>
<dbReference type="GO" id="GO:0003677">
    <property type="term" value="F:DNA binding"/>
    <property type="evidence" value="ECO:0007669"/>
    <property type="project" value="UniProtKB-KW"/>
</dbReference>
<protein>
    <submittedName>
        <fullName evidence="3">Helix-turn-helix domain-containing protein</fullName>
    </submittedName>
</protein>
<dbReference type="InterPro" id="IPR010982">
    <property type="entry name" value="Lambda_DNA-bd_dom_sf"/>
</dbReference>
<dbReference type="AlphaFoldDB" id="A0A6I2M843"/>
<proteinExistence type="predicted"/>
<feature type="domain" description="HTH cro/C1-type" evidence="2">
    <location>
        <begin position="35"/>
        <end position="90"/>
    </location>
</feature>